<dbReference type="AlphaFoldDB" id="A0A916ZV73"/>
<accession>A0A916ZV73</accession>
<evidence type="ECO:0000313" key="2">
    <source>
        <dbReference type="Proteomes" id="UP000599688"/>
    </source>
</evidence>
<proteinExistence type="predicted"/>
<evidence type="ECO:0000313" key="1">
    <source>
        <dbReference type="EMBL" id="GGE15706.1"/>
    </source>
</evidence>
<gene>
    <name evidence="1" type="ORF">GCM10010831_16260</name>
</gene>
<keyword evidence="2" id="KW-1185">Reference proteome</keyword>
<dbReference type="Proteomes" id="UP000599688">
    <property type="component" value="Unassembled WGS sequence"/>
</dbReference>
<protein>
    <submittedName>
        <fullName evidence="1">Uncharacterized protein</fullName>
    </submittedName>
</protein>
<comment type="caution">
    <text evidence="1">The sequence shown here is derived from an EMBL/GenBank/DDBJ whole genome shotgun (WGS) entry which is preliminary data.</text>
</comment>
<dbReference type="EMBL" id="BMGL01000008">
    <property type="protein sequence ID" value="GGE15706.1"/>
    <property type="molecule type" value="Genomic_DNA"/>
</dbReference>
<reference evidence="1 2" key="1">
    <citation type="journal article" date="2014" name="Int. J. Syst. Evol. Microbiol.">
        <title>Complete genome sequence of Corynebacterium casei LMG S-19264T (=DSM 44701T), isolated from a smear-ripened cheese.</title>
        <authorList>
            <consortium name="US DOE Joint Genome Institute (JGI-PGF)"/>
            <person name="Walter F."/>
            <person name="Albersmeier A."/>
            <person name="Kalinowski J."/>
            <person name="Ruckert C."/>
        </authorList>
    </citation>
    <scope>NUCLEOTIDE SEQUENCE [LARGE SCALE GENOMIC DNA]</scope>
    <source>
        <strain evidence="1 2">CGMCC 1.12925</strain>
    </source>
</reference>
<sequence length="602" mass="70461">MIEKGASLKYSSFNEIPDYLKELCFDCLEVQIDTPSDQEFELNQELEDLFACDLTFFEFYSQYIQLVSEVNPFQRRPKSYYLSWSRTLEVLNISKSNIQGLLHAAAEKNGVHAGDLNFETKDIYCWFEHNVFKRFPKVMVDFFVQLAQRNLVAIDAIPHVIRNDQSIQYIFTQFEMESFLPDENVDYNLFDQEQPVYELVNDDRFFRQFINLLTFDGQEFELMGLNLLNKPMSALSDMLSDSLYIDNLQLVNLKDSKGNYLLQMIYTNDFQVDPNDQFLFLAPFGQQAYHVVHKSGNVLDTSGYYDFHIAGNIGYMQYSKNLSWIRWSYDEETNAIDKQPVSIENPYKKGIWELTEQGFQQALLENNDGNNLNEFELLKLVFEDNNSHYSIYLTMPNQPTGESIQNEVISTLNKLLNNGLDIADSNTAAKELYKSLLKSNSVIRFKQPNLNIFYLRHNKKVTTGFVKNYQNDDFQNELIDELNEDRPIISHFLVELLQKKGNYTYEHKLYFKMNIRVSLFKKHCEDFVEKNPLSSKSDLAEYAEKFKNFLTGKNYQQANVLTRNLEKHTIANLLDVELNQEGRFDVPQPRVIDSDDDDDLPF</sequence>
<name>A0A916ZV73_9FLAO</name>
<organism evidence="1 2">
    <name type="scientific">Psychroflexus salis</name>
    <dbReference type="NCBI Taxonomy" id="1526574"/>
    <lineage>
        <taxon>Bacteria</taxon>
        <taxon>Pseudomonadati</taxon>
        <taxon>Bacteroidota</taxon>
        <taxon>Flavobacteriia</taxon>
        <taxon>Flavobacteriales</taxon>
        <taxon>Flavobacteriaceae</taxon>
        <taxon>Psychroflexus</taxon>
    </lineage>
</organism>